<evidence type="ECO:0000313" key="12">
    <source>
        <dbReference type="EMBL" id="KXB81903.1"/>
    </source>
</evidence>
<dbReference type="GO" id="GO:0051453">
    <property type="term" value="P:regulation of intracellular pH"/>
    <property type="evidence" value="ECO:0007669"/>
    <property type="project" value="TreeGrafter"/>
</dbReference>
<evidence type="ECO:0000256" key="8">
    <source>
        <dbReference type="ARBA" id="ARBA00023136"/>
    </source>
</evidence>
<dbReference type="Gene3D" id="6.10.140.1330">
    <property type="match status" value="1"/>
</dbReference>
<dbReference type="Pfam" id="PF00999">
    <property type="entry name" value="Na_H_Exchanger"/>
    <property type="match status" value="1"/>
</dbReference>
<evidence type="ECO:0000256" key="2">
    <source>
        <dbReference type="ARBA" id="ARBA00022448"/>
    </source>
</evidence>
<dbReference type="Proteomes" id="UP000070572">
    <property type="component" value="Unassembled WGS sequence"/>
</dbReference>
<keyword evidence="7" id="KW-0406">Ion transport</keyword>
<evidence type="ECO:0000256" key="4">
    <source>
        <dbReference type="ARBA" id="ARBA00022692"/>
    </source>
</evidence>
<dbReference type="AlphaFoldDB" id="A0AB34X1R1"/>
<dbReference type="EMBL" id="PNGC01000003">
    <property type="protein sequence ID" value="PMB89019.1"/>
    <property type="molecule type" value="Genomic_DNA"/>
</dbReference>
<dbReference type="GO" id="GO:0005886">
    <property type="term" value="C:plasma membrane"/>
    <property type="evidence" value="ECO:0007669"/>
    <property type="project" value="UniProtKB-SubCell"/>
</dbReference>
<proteinExistence type="predicted"/>
<keyword evidence="9" id="KW-0739">Sodium transport</keyword>
<sequence>METLHFAVIILSFVLLSSVLDQMISRISLPLVQIGIGLLMAVFISGPLEFSLDPELFLVLFIAPLLYDESRNVSKRLLYRNLSAVLNLAISLVICSCLAVGFLLNFLQPSIPLTAAFALGAALGPTDAVAVGALAGTVKLNSRQSTLLAGESLINDASGIVSFQFAVAAAVTGAFSLTNAAGAFAVSFLGGLSLGVLLGIISLLILKTVRGIGLESTVFHVTFELLSPLVFFIIAEGLHVSGILAVVAAGLLVTLVPQSTSAFAAHVRLVSSSVWDVVAFILNGIVFIMLGTQIPLAFNSTWHENLNPLSLIGLVFAVTALSVVLRFVWVLLLDWRYYRRLQRKDRFSNELKEAFPSGKVRALKLIQNALVTTLGGPKGAVTLSIAFTLPLVTAGGKEFPARGELIFIASGVILLTLLMANFLTPLLTPAPQAPNDTELYQARARVKKQVIKALREEYASRSPLAVTVVCTRLTREINEDLNSSHSHNLFHEIRIDTIRHQMRVLDEIADSGQADKAVVAVMHNVLRRSLLLSGSRSAAHHPGKSLRGVGQFLRNRVGDWFRKMRLRSGSAPVIENSNEMHAMRVRMEEEAIKYLRARQSTTDDLERQVATYLLEGHQEIMEVLKNYSRSHPNNLQVKVDALEEESLRLQLGCIQDLREDGILSDDLADALRQEVYLLQMNYADAGH</sequence>
<evidence type="ECO:0000256" key="5">
    <source>
        <dbReference type="ARBA" id="ARBA00022989"/>
    </source>
</evidence>
<evidence type="ECO:0000256" key="1">
    <source>
        <dbReference type="ARBA" id="ARBA00004651"/>
    </source>
</evidence>
<dbReference type="GO" id="GO:0015386">
    <property type="term" value="F:potassium:proton antiporter activity"/>
    <property type="evidence" value="ECO:0007669"/>
    <property type="project" value="TreeGrafter"/>
</dbReference>
<evidence type="ECO:0000259" key="11">
    <source>
        <dbReference type="Pfam" id="PF00999"/>
    </source>
</evidence>
<feature type="domain" description="Cation/H+ exchanger transmembrane" evidence="11">
    <location>
        <begin position="20"/>
        <end position="422"/>
    </location>
</feature>
<evidence type="ECO:0000313" key="14">
    <source>
        <dbReference type="Proteomes" id="UP000070572"/>
    </source>
</evidence>
<keyword evidence="2" id="KW-0813">Transport</keyword>
<evidence type="ECO:0000313" key="13">
    <source>
        <dbReference type="EMBL" id="PMB89019.1"/>
    </source>
</evidence>
<keyword evidence="3" id="KW-1003">Cell membrane</keyword>
<accession>A0AB34X1R1</accession>
<feature type="transmembrane region" description="Helical" evidence="10">
    <location>
        <begin position="6"/>
        <end position="24"/>
    </location>
</feature>
<dbReference type="InterPro" id="IPR018422">
    <property type="entry name" value="Cation/H_exchanger_CPA1"/>
</dbReference>
<feature type="transmembrane region" description="Helical" evidence="10">
    <location>
        <begin position="310"/>
        <end position="333"/>
    </location>
</feature>
<dbReference type="InterPro" id="IPR006153">
    <property type="entry name" value="Cation/H_exchanger_TM"/>
</dbReference>
<feature type="transmembrane region" description="Helical" evidence="10">
    <location>
        <begin position="277"/>
        <end position="298"/>
    </location>
</feature>
<protein>
    <submittedName>
        <fullName evidence="12">Na+/H+ antiporter</fullName>
    </submittedName>
    <submittedName>
        <fullName evidence="13">Sodium:proton antiporter</fullName>
    </submittedName>
</protein>
<keyword evidence="8 10" id="KW-0472">Membrane</keyword>
<name>A0AB34X1R1_9ACTO</name>
<dbReference type="RefSeq" id="WP_060920073.1">
    <property type="nucleotide sequence ID" value="NZ_KQ960678.1"/>
</dbReference>
<feature type="transmembrane region" description="Helical" evidence="10">
    <location>
        <begin position="405"/>
        <end position="427"/>
    </location>
</feature>
<dbReference type="GO" id="GO:0015385">
    <property type="term" value="F:sodium:proton antiporter activity"/>
    <property type="evidence" value="ECO:0007669"/>
    <property type="project" value="InterPro"/>
</dbReference>
<dbReference type="PANTHER" id="PTHR10110:SF86">
    <property type="entry name" value="SODIUM_HYDROGEN EXCHANGER 7"/>
    <property type="match status" value="1"/>
</dbReference>
<dbReference type="GO" id="GO:0098719">
    <property type="term" value="P:sodium ion import across plasma membrane"/>
    <property type="evidence" value="ECO:0007669"/>
    <property type="project" value="TreeGrafter"/>
</dbReference>
<evidence type="ECO:0000256" key="10">
    <source>
        <dbReference type="SAM" id="Phobius"/>
    </source>
</evidence>
<comment type="subcellular location">
    <subcellularLocation>
        <location evidence="1">Cell membrane</location>
        <topology evidence="1">Multi-pass membrane protein</topology>
    </subcellularLocation>
</comment>
<gene>
    <name evidence="13" type="ORF">CJ240_08445</name>
    <name evidence="12" type="ORF">HMPREF1862_00333</name>
</gene>
<keyword evidence="6" id="KW-0915">Sodium</keyword>
<dbReference type="PANTHER" id="PTHR10110">
    <property type="entry name" value="SODIUM/HYDROGEN EXCHANGER"/>
    <property type="match status" value="1"/>
</dbReference>
<evidence type="ECO:0000256" key="9">
    <source>
        <dbReference type="ARBA" id="ARBA00023201"/>
    </source>
</evidence>
<keyword evidence="5 10" id="KW-1133">Transmembrane helix</keyword>
<feature type="transmembrane region" description="Helical" evidence="10">
    <location>
        <begin position="241"/>
        <end position="265"/>
    </location>
</feature>
<keyword evidence="4 10" id="KW-0812">Transmembrane</keyword>
<keyword evidence="15" id="KW-1185">Reference proteome</keyword>
<reference evidence="13 15" key="2">
    <citation type="submission" date="2017-09" db="EMBL/GenBank/DDBJ databases">
        <title>Bacterial strain isolated from the female urinary microbiota.</title>
        <authorList>
            <person name="Thomas-White K."/>
            <person name="Kumar N."/>
            <person name="Forster S."/>
            <person name="Putonti C."/>
            <person name="Lawley T."/>
            <person name="Wolfe A.J."/>
        </authorList>
    </citation>
    <scope>NUCLEOTIDE SEQUENCE [LARGE SCALE GENOMIC DNA]</scope>
    <source>
        <strain evidence="13 15">UMB0744</strain>
    </source>
</reference>
<evidence type="ECO:0000256" key="6">
    <source>
        <dbReference type="ARBA" id="ARBA00023053"/>
    </source>
</evidence>
<feature type="transmembrane region" description="Helical" evidence="10">
    <location>
        <begin position="157"/>
        <end position="177"/>
    </location>
</feature>
<reference evidence="12 14" key="1">
    <citation type="submission" date="2016-01" db="EMBL/GenBank/DDBJ databases">
        <authorList>
            <person name="Mitreva M."/>
            <person name="Pepin K.H."/>
            <person name="Mihindukulasuriya K.A."/>
            <person name="Fulton R."/>
            <person name="Fronick C."/>
            <person name="O'Laughlin M."/>
            <person name="Miner T."/>
            <person name="Herter B."/>
            <person name="Rosa B.A."/>
            <person name="Cordes M."/>
            <person name="Tomlinson C."/>
            <person name="Wollam A."/>
            <person name="Palsikar V.B."/>
            <person name="Mardis E.R."/>
            <person name="Wilson R.K."/>
        </authorList>
    </citation>
    <scope>NUCLEOTIDE SEQUENCE [LARGE SCALE GENOMIC DNA]</scope>
    <source>
        <strain evidence="12 14">DNF00696</strain>
    </source>
</reference>
<feature type="transmembrane region" description="Helical" evidence="10">
    <location>
        <begin position="113"/>
        <end position="136"/>
    </location>
</feature>
<feature type="transmembrane region" description="Helical" evidence="10">
    <location>
        <begin position="31"/>
        <end position="50"/>
    </location>
</feature>
<evidence type="ECO:0000313" key="15">
    <source>
        <dbReference type="Proteomes" id="UP000243201"/>
    </source>
</evidence>
<evidence type="ECO:0000256" key="7">
    <source>
        <dbReference type="ARBA" id="ARBA00023065"/>
    </source>
</evidence>
<feature type="transmembrane region" description="Helical" evidence="10">
    <location>
        <begin position="183"/>
        <end position="206"/>
    </location>
</feature>
<comment type="caution">
    <text evidence="12">The sequence shown here is derived from an EMBL/GenBank/DDBJ whole genome shotgun (WGS) entry which is preliminary data.</text>
</comment>
<evidence type="ECO:0000256" key="3">
    <source>
        <dbReference type="ARBA" id="ARBA00022475"/>
    </source>
</evidence>
<dbReference type="EMBL" id="LSDN01000005">
    <property type="protein sequence ID" value="KXB81903.1"/>
    <property type="molecule type" value="Genomic_DNA"/>
</dbReference>
<feature type="transmembrane region" description="Helical" evidence="10">
    <location>
        <begin position="85"/>
        <end position="107"/>
    </location>
</feature>
<dbReference type="Proteomes" id="UP000243201">
    <property type="component" value="Unassembled WGS sequence"/>
</dbReference>
<organism evidence="12 14">
    <name type="scientific">Varibaculum cambriense</name>
    <dbReference type="NCBI Taxonomy" id="184870"/>
    <lineage>
        <taxon>Bacteria</taxon>
        <taxon>Bacillati</taxon>
        <taxon>Actinomycetota</taxon>
        <taxon>Actinomycetes</taxon>
        <taxon>Actinomycetales</taxon>
        <taxon>Actinomycetaceae</taxon>
        <taxon>Varibaculum</taxon>
    </lineage>
</organism>